<dbReference type="Proteomes" id="UP000608154">
    <property type="component" value="Unassembled WGS sequence"/>
</dbReference>
<dbReference type="PANTHER" id="PTHR32552:SF68">
    <property type="entry name" value="FERRICHROME OUTER MEMBRANE TRANSPORTER_PHAGE RECEPTOR"/>
    <property type="match status" value="1"/>
</dbReference>
<evidence type="ECO:0000256" key="14">
    <source>
        <dbReference type="RuleBase" id="RU003357"/>
    </source>
</evidence>
<dbReference type="EMBL" id="BMHK01000070">
    <property type="protein sequence ID" value="GGC16815.1"/>
    <property type="molecule type" value="Genomic_DNA"/>
</dbReference>
<reference evidence="17" key="2">
    <citation type="submission" date="2020-09" db="EMBL/GenBank/DDBJ databases">
        <authorList>
            <person name="Sun Q."/>
            <person name="Zhou Y."/>
        </authorList>
    </citation>
    <scope>NUCLEOTIDE SEQUENCE</scope>
    <source>
        <strain evidence="17">CGMCC 1.15095</strain>
    </source>
</reference>
<accession>A0A916TW30</accession>
<dbReference type="InterPro" id="IPR010917">
    <property type="entry name" value="TonB_rcpt_CS"/>
</dbReference>
<keyword evidence="8" id="KW-0406">Ion transport</keyword>
<evidence type="ECO:0000313" key="17">
    <source>
        <dbReference type="EMBL" id="GGC16815.1"/>
    </source>
</evidence>
<dbReference type="Gene3D" id="2.170.130.10">
    <property type="entry name" value="TonB-dependent receptor, plug domain"/>
    <property type="match status" value="1"/>
</dbReference>
<evidence type="ECO:0000259" key="15">
    <source>
        <dbReference type="Pfam" id="PF00593"/>
    </source>
</evidence>
<dbReference type="InterPro" id="IPR036942">
    <property type="entry name" value="Beta-barrel_TonB_sf"/>
</dbReference>
<dbReference type="InterPro" id="IPR037066">
    <property type="entry name" value="Plug_dom_sf"/>
</dbReference>
<dbReference type="GO" id="GO:0015344">
    <property type="term" value="F:siderophore uptake transmembrane transporter activity"/>
    <property type="evidence" value="ECO:0007669"/>
    <property type="project" value="TreeGrafter"/>
</dbReference>
<evidence type="ECO:0000256" key="12">
    <source>
        <dbReference type="PROSITE-ProRule" id="PRU01360"/>
    </source>
</evidence>
<evidence type="ECO:0000256" key="1">
    <source>
        <dbReference type="ARBA" id="ARBA00004571"/>
    </source>
</evidence>
<reference evidence="17" key="1">
    <citation type="journal article" date="2014" name="Int. J. Syst. Evol. Microbiol.">
        <title>Complete genome sequence of Corynebacterium casei LMG S-19264T (=DSM 44701T), isolated from a smear-ripened cheese.</title>
        <authorList>
            <consortium name="US DOE Joint Genome Institute (JGI-PGF)"/>
            <person name="Walter F."/>
            <person name="Albersmeier A."/>
            <person name="Kalinowski J."/>
            <person name="Ruckert C."/>
        </authorList>
    </citation>
    <scope>NUCLEOTIDE SEQUENCE</scope>
    <source>
        <strain evidence="17">CGMCC 1.15095</strain>
    </source>
</reference>
<dbReference type="InterPro" id="IPR000531">
    <property type="entry name" value="Beta-barrel_TonB"/>
</dbReference>
<keyword evidence="17" id="KW-0675">Receptor</keyword>
<comment type="subcellular location">
    <subcellularLocation>
        <location evidence="1 12">Cell outer membrane</location>
        <topology evidence="1 12">Multi-pass membrane protein</topology>
    </subcellularLocation>
</comment>
<evidence type="ECO:0000256" key="6">
    <source>
        <dbReference type="ARBA" id="ARBA00022729"/>
    </source>
</evidence>
<dbReference type="GO" id="GO:0009279">
    <property type="term" value="C:cell outer membrane"/>
    <property type="evidence" value="ECO:0007669"/>
    <property type="project" value="UniProtKB-SubCell"/>
</dbReference>
<evidence type="ECO:0000256" key="3">
    <source>
        <dbReference type="ARBA" id="ARBA00022452"/>
    </source>
</evidence>
<keyword evidence="7" id="KW-0408">Iron</keyword>
<sequence length="816" mass="88548">MMAAAGVAHAQESPEKDSDVAEVSDIIVTADKVGLLEKKPSSTVLGFDKPLLETSRSATLISDETISRYGIDSLDALAKISPGTFTGTYYGVAGALNIRGTLAENYFQGFKLVANNGSYNTPVAAASRIDIVRGPPSPIYGAGRVGGFLNIAPKSARDGGKYITSPTGSISATYGAYDRYQLVGELGLPLRLGDTDGGLYTYLEYDHGDQFYRGISPERFVGQMSLTLDMPGDWSYELDGMLYKSDGETQTVGWNRLTQDLIDNSTYITGQNTALTASPGAPYLTAIQTVQGGGINGAPYPALTYTNAAGFRGGGLGYQYNGTSLVTDGRFPLNSGVGTTQLSPRTVYISEADLSKTTAPTIYSGLTKTFENDDWLKLEGFFSHLSHKRFVSYGYPAWVRGGVAEARLTFRNKSSLFDDKLTIETIAGVGNRYMWGRHMQSFNSGVIALNRRDISVGATPTDSVCGPFDEGITDDSIPPNCLGWENDVHSKVNNYGAFITSDIELYDSLSLTIGGRFDNFKVNTRDTGIRSFVNPAPVRDSADKLTYTASLSYKTPFGIMPYVTYAKSAALIYNQAGDIAPNLVRNGGWILDSKLKEVGFKFQLLNGTLVGSFAYYSQTRPQLFGLPPVSVITAGKGQELEMRWLATSNLSFTFAGNLQKTRIKGPNSTIAFIPPSVLCGQTPECLISMAGGSLRTLLTLIPGREGDYTYTAIPRRVWSLYASYSTDDHDWGKAGVTWGVTYASKTSGSLPNAVVYPSYYVSNLSAFYKKDAWELSVNVNNLFDKLYFTPVADIYENQAALPSKGRIWRASVKYSF</sequence>
<evidence type="ECO:0000256" key="13">
    <source>
        <dbReference type="PROSITE-ProRule" id="PRU10144"/>
    </source>
</evidence>
<feature type="short sequence motif" description="TonB C-terminal box" evidence="13">
    <location>
        <begin position="799"/>
        <end position="816"/>
    </location>
</feature>
<evidence type="ECO:0000256" key="10">
    <source>
        <dbReference type="ARBA" id="ARBA00023136"/>
    </source>
</evidence>
<dbReference type="Pfam" id="PF07715">
    <property type="entry name" value="Plug"/>
    <property type="match status" value="1"/>
</dbReference>
<proteinExistence type="inferred from homology"/>
<keyword evidence="4" id="KW-0410">Iron transport</keyword>
<dbReference type="PANTHER" id="PTHR32552">
    <property type="entry name" value="FERRICHROME IRON RECEPTOR-RELATED"/>
    <property type="match status" value="1"/>
</dbReference>
<dbReference type="PROSITE" id="PS01156">
    <property type="entry name" value="TONB_DEPENDENT_REC_2"/>
    <property type="match status" value="1"/>
</dbReference>
<dbReference type="Gene3D" id="2.40.170.20">
    <property type="entry name" value="TonB-dependent receptor, beta-barrel domain"/>
    <property type="match status" value="1"/>
</dbReference>
<keyword evidence="3 12" id="KW-1134">Transmembrane beta strand</keyword>
<protein>
    <submittedName>
        <fullName evidence="17">TonB-dependent receptor</fullName>
    </submittedName>
</protein>
<evidence type="ECO:0000256" key="11">
    <source>
        <dbReference type="ARBA" id="ARBA00023237"/>
    </source>
</evidence>
<evidence type="ECO:0000259" key="16">
    <source>
        <dbReference type="Pfam" id="PF07715"/>
    </source>
</evidence>
<dbReference type="AlphaFoldDB" id="A0A916TW30"/>
<feature type="domain" description="TonB-dependent receptor-like beta-barrel" evidence="15">
    <location>
        <begin position="311"/>
        <end position="782"/>
    </location>
</feature>
<name>A0A916TW30_9SPHN</name>
<dbReference type="Pfam" id="PF00593">
    <property type="entry name" value="TonB_dep_Rec_b-barrel"/>
    <property type="match status" value="1"/>
</dbReference>
<evidence type="ECO:0000256" key="2">
    <source>
        <dbReference type="ARBA" id="ARBA00022448"/>
    </source>
</evidence>
<evidence type="ECO:0000256" key="7">
    <source>
        <dbReference type="ARBA" id="ARBA00023004"/>
    </source>
</evidence>
<gene>
    <name evidence="17" type="ORF">GCM10011494_39630</name>
</gene>
<evidence type="ECO:0000313" key="18">
    <source>
        <dbReference type="Proteomes" id="UP000608154"/>
    </source>
</evidence>
<evidence type="ECO:0000256" key="8">
    <source>
        <dbReference type="ARBA" id="ARBA00023065"/>
    </source>
</evidence>
<keyword evidence="5 12" id="KW-0812">Transmembrane</keyword>
<dbReference type="InterPro" id="IPR012910">
    <property type="entry name" value="Plug_dom"/>
</dbReference>
<evidence type="ECO:0000256" key="5">
    <source>
        <dbReference type="ARBA" id="ARBA00022692"/>
    </source>
</evidence>
<dbReference type="SUPFAM" id="SSF56935">
    <property type="entry name" value="Porins"/>
    <property type="match status" value="1"/>
</dbReference>
<comment type="caution">
    <text evidence="17">The sequence shown here is derived from an EMBL/GenBank/DDBJ whole genome shotgun (WGS) entry which is preliminary data.</text>
</comment>
<keyword evidence="10 12" id="KW-0472">Membrane</keyword>
<comment type="similarity">
    <text evidence="12 14">Belongs to the TonB-dependent receptor family.</text>
</comment>
<dbReference type="PROSITE" id="PS52016">
    <property type="entry name" value="TONB_DEPENDENT_REC_3"/>
    <property type="match status" value="1"/>
</dbReference>
<keyword evidence="11 12" id="KW-0998">Cell outer membrane</keyword>
<feature type="domain" description="TonB-dependent receptor plug" evidence="16">
    <location>
        <begin position="51"/>
        <end position="147"/>
    </location>
</feature>
<evidence type="ECO:0000256" key="9">
    <source>
        <dbReference type="ARBA" id="ARBA00023077"/>
    </source>
</evidence>
<keyword evidence="18" id="KW-1185">Reference proteome</keyword>
<evidence type="ECO:0000256" key="4">
    <source>
        <dbReference type="ARBA" id="ARBA00022496"/>
    </source>
</evidence>
<keyword evidence="9 14" id="KW-0798">TonB box</keyword>
<organism evidence="17 18">
    <name type="scientific">Novosphingobium endophyticum</name>
    <dbReference type="NCBI Taxonomy" id="1955250"/>
    <lineage>
        <taxon>Bacteria</taxon>
        <taxon>Pseudomonadati</taxon>
        <taxon>Pseudomonadota</taxon>
        <taxon>Alphaproteobacteria</taxon>
        <taxon>Sphingomonadales</taxon>
        <taxon>Sphingomonadaceae</taxon>
        <taxon>Novosphingobium</taxon>
    </lineage>
</organism>
<dbReference type="InterPro" id="IPR039426">
    <property type="entry name" value="TonB-dep_rcpt-like"/>
</dbReference>
<keyword evidence="2 12" id="KW-0813">Transport</keyword>
<keyword evidence="6" id="KW-0732">Signal</keyword>